<reference evidence="3" key="1">
    <citation type="submission" date="2016-05" db="EMBL/GenBank/DDBJ databases">
        <title>Comparative genomics of biotechnologically important yeasts.</title>
        <authorList>
            <consortium name="DOE Joint Genome Institute"/>
            <person name="Riley R."/>
            <person name="Haridas S."/>
            <person name="Wolfe K.H."/>
            <person name="Lopes M.R."/>
            <person name="Hittinger C.T."/>
            <person name="Goker M."/>
            <person name="Salamov A."/>
            <person name="Wisecaver J."/>
            <person name="Long T.M."/>
            <person name="Aerts A.L."/>
            <person name="Barry K."/>
            <person name="Choi C."/>
            <person name="Clum A."/>
            <person name="Coughlan A.Y."/>
            <person name="Deshpande S."/>
            <person name="Douglass A.P."/>
            <person name="Hanson S.J."/>
            <person name="Klenk H.-P."/>
            <person name="Labutti K."/>
            <person name="Lapidus A."/>
            <person name="Lindquist E."/>
            <person name="Lipzen A."/>
            <person name="Meier-Kolthoff J.P."/>
            <person name="Ohm R.A."/>
            <person name="Otillar R.P."/>
            <person name="Pangilinan J."/>
            <person name="Peng Y."/>
            <person name="Rokas A."/>
            <person name="Rosa C.A."/>
            <person name="Scheuner C."/>
            <person name="Sibirny A.A."/>
            <person name="Slot J.C."/>
            <person name="Stielow J.B."/>
            <person name="Sun H."/>
            <person name="Kurtzman C.P."/>
            <person name="Blackwell M."/>
            <person name="Grigoriev I.V."/>
            <person name="Jeffries T.W."/>
        </authorList>
    </citation>
    <scope>NUCLEOTIDE SEQUENCE [LARGE SCALE GENOMIC DNA]</scope>
    <source>
        <strain evidence="3">NRRL Y-12698</strain>
    </source>
</reference>
<dbReference type="PANTHER" id="PTHR43510:SF1">
    <property type="entry name" value="AMINOTRANSFERASE FUNCTION, HYPOTHETICAL (EUROFUNG)"/>
    <property type="match status" value="1"/>
</dbReference>
<evidence type="ECO:0000259" key="1">
    <source>
        <dbReference type="Pfam" id="PF00155"/>
    </source>
</evidence>
<gene>
    <name evidence="2" type="ORF">BABINDRAFT_159170</name>
</gene>
<dbReference type="PANTHER" id="PTHR43510">
    <property type="entry name" value="AMINOTRANSFERASE FUNCTION, HYPOTHETICAL (EUROFUNG)"/>
    <property type="match status" value="1"/>
</dbReference>
<dbReference type="GO" id="GO:0030170">
    <property type="term" value="F:pyridoxal phosphate binding"/>
    <property type="evidence" value="ECO:0007669"/>
    <property type="project" value="InterPro"/>
</dbReference>
<dbReference type="GeneID" id="30145353"/>
<dbReference type="EMBL" id="KV454426">
    <property type="protein sequence ID" value="ODQ82617.1"/>
    <property type="molecule type" value="Genomic_DNA"/>
</dbReference>
<name>A0A1E3QZV5_9ASCO</name>
<proteinExistence type="predicted"/>
<keyword evidence="3" id="KW-1185">Reference proteome</keyword>
<dbReference type="Gene3D" id="3.40.640.10">
    <property type="entry name" value="Type I PLP-dependent aspartate aminotransferase-like (Major domain)"/>
    <property type="match status" value="1"/>
</dbReference>
<dbReference type="RefSeq" id="XP_018987945.1">
    <property type="nucleotide sequence ID" value="XM_019127500.1"/>
</dbReference>
<dbReference type="InterPro" id="IPR015422">
    <property type="entry name" value="PyrdxlP-dep_Trfase_small"/>
</dbReference>
<accession>A0A1E3QZV5</accession>
<dbReference type="Gene3D" id="3.90.1150.10">
    <property type="entry name" value="Aspartate Aminotransferase, domain 1"/>
    <property type="match status" value="1"/>
</dbReference>
<dbReference type="InterPro" id="IPR015424">
    <property type="entry name" value="PyrdxlP-dep_Trfase"/>
</dbReference>
<feature type="domain" description="Aminotransferase class I/classII large" evidence="1">
    <location>
        <begin position="49"/>
        <end position="368"/>
    </location>
</feature>
<dbReference type="InterPro" id="IPR015421">
    <property type="entry name" value="PyrdxlP-dep_Trfase_major"/>
</dbReference>
<organism evidence="2 3">
    <name type="scientific">Babjeviella inositovora NRRL Y-12698</name>
    <dbReference type="NCBI Taxonomy" id="984486"/>
    <lineage>
        <taxon>Eukaryota</taxon>
        <taxon>Fungi</taxon>
        <taxon>Dikarya</taxon>
        <taxon>Ascomycota</taxon>
        <taxon>Saccharomycotina</taxon>
        <taxon>Pichiomycetes</taxon>
        <taxon>Serinales incertae sedis</taxon>
        <taxon>Babjeviella</taxon>
    </lineage>
</organism>
<dbReference type="OrthoDB" id="7042322at2759"/>
<dbReference type="SUPFAM" id="SSF53383">
    <property type="entry name" value="PLP-dependent transferases"/>
    <property type="match status" value="1"/>
</dbReference>
<dbReference type="Proteomes" id="UP000094336">
    <property type="component" value="Unassembled WGS sequence"/>
</dbReference>
<dbReference type="InterPro" id="IPR004839">
    <property type="entry name" value="Aminotransferase_I/II_large"/>
</dbReference>
<sequence>MVFQEDFEIEKFMNKHEHNVVYNLGETCCYSMSLKDLEVLTGNKAPLDTIFNQRLVYGWIEGSDELRDLICDVYNKDGCAKLVREDVVVTNGAIGANFLTMYGLVGKGDHVVVVNPTYQQLQSVPKIFEAEVSLLDLKFEENWLPNLDALQKLVQPNTKMIVINNPNNPTGSVMDNELLLKIVDIARAQDAYLLCDEVYRPLFHSVAPDKVPDSIVNLYEKGISTCSVSKAFSFAGVRVGWIISRDHAAIAECITRRDYNTISVSMVDDIIGSYVLQNRNAILKHNYQLCIGNLAILEEFIQSSNGVLDWVKPAGGTTAFVKINGLVNDNTEDFCDDMAVAYKTLVAPGENFNNRGYVRIGFGNSKEDLLTGLPQLKKSLKDKGLWK</sequence>
<dbReference type="AlphaFoldDB" id="A0A1E3QZV5"/>
<protein>
    <recommendedName>
        <fullName evidence="1">Aminotransferase class I/classII large domain-containing protein</fullName>
    </recommendedName>
</protein>
<evidence type="ECO:0000313" key="2">
    <source>
        <dbReference type="EMBL" id="ODQ82617.1"/>
    </source>
</evidence>
<dbReference type="STRING" id="984486.A0A1E3QZV5"/>
<evidence type="ECO:0000313" key="3">
    <source>
        <dbReference type="Proteomes" id="UP000094336"/>
    </source>
</evidence>
<dbReference type="CDD" id="cd00609">
    <property type="entry name" value="AAT_like"/>
    <property type="match status" value="1"/>
</dbReference>
<dbReference type="Pfam" id="PF00155">
    <property type="entry name" value="Aminotran_1_2"/>
    <property type="match status" value="1"/>
</dbReference>